<evidence type="ECO:0000313" key="2">
    <source>
        <dbReference type="EMBL" id="CAF1094392.1"/>
    </source>
</evidence>
<dbReference type="OrthoDB" id="10126953at2759"/>
<dbReference type="AlphaFoldDB" id="A0A814NKR8"/>
<name>A0A814NKR8_9BILA</name>
<proteinExistence type="predicted"/>
<dbReference type="EMBL" id="CAJNON010000199">
    <property type="protein sequence ID" value="CAF1094392.1"/>
    <property type="molecule type" value="Genomic_DNA"/>
</dbReference>
<reference evidence="2" key="1">
    <citation type="submission" date="2021-02" db="EMBL/GenBank/DDBJ databases">
        <authorList>
            <person name="Nowell W R."/>
        </authorList>
    </citation>
    <scope>NUCLEOTIDE SEQUENCE</scope>
</reference>
<accession>A0A814NKR8</accession>
<evidence type="ECO:0000313" key="3">
    <source>
        <dbReference type="Proteomes" id="UP000663891"/>
    </source>
</evidence>
<dbReference type="Proteomes" id="UP000663891">
    <property type="component" value="Unassembled WGS sequence"/>
</dbReference>
<organism evidence="2 3">
    <name type="scientific">Adineta steineri</name>
    <dbReference type="NCBI Taxonomy" id="433720"/>
    <lineage>
        <taxon>Eukaryota</taxon>
        <taxon>Metazoa</taxon>
        <taxon>Spiralia</taxon>
        <taxon>Gnathifera</taxon>
        <taxon>Rotifera</taxon>
        <taxon>Eurotatoria</taxon>
        <taxon>Bdelloidea</taxon>
        <taxon>Adinetida</taxon>
        <taxon>Adinetidae</taxon>
        <taxon>Adineta</taxon>
    </lineage>
</organism>
<feature type="signal peptide" evidence="1">
    <location>
        <begin position="1"/>
        <end position="22"/>
    </location>
</feature>
<protein>
    <submittedName>
        <fullName evidence="2">Uncharacterized protein</fullName>
    </submittedName>
</protein>
<keyword evidence="1" id="KW-0732">Signal</keyword>
<gene>
    <name evidence="2" type="ORF">VCS650_LOCUS19740</name>
</gene>
<evidence type="ECO:0000256" key="1">
    <source>
        <dbReference type="SAM" id="SignalP"/>
    </source>
</evidence>
<sequence>MNVYYTIIFLGLILVFLNPAVSYSLYHHHQHKYPIGKRFKFQQPNNINDNLQTKVFDLDDEDHNIELISNLSHLLSLVSDQNNEKVLQTFLKQTSTTNLYKPPLSIDNDIDNMNFLIEKILQNIKIFS</sequence>
<comment type="caution">
    <text evidence="2">The sequence shown here is derived from an EMBL/GenBank/DDBJ whole genome shotgun (WGS) entry which is preliminary data.</text>
</comment>
<feature type="chain" id="PRO_5032407415" evidence="1">
    <location>
        <begin position="23"/>
        <end position="128"/>
    </location>
</feature>